<dbReference type="CDD" id="cd02016">
    <property type="entry name" value="TPP_E1_OGDC_like"/>
    <property type="match status" value="1"/>
</dbReference>
<organism evidence="8 9">
    <name type="scientific">Escherichia coli O25b:H4</name>
    <dbReference type="NCBI Taxonomy" id="941280"/>
    <lineage>
        <taxon>Bacteria</taxon>
        <taxon>Pseudomonadati</taxon>
        <taxon>Pseudomonadota</taxon>
        <taxon>Gammaproteobacteria</taxon>
        <taxon>Enterobacterales</taxon>
        <taxon>Enterobacteriaceae</taxon>
        <taxon>Escherichia</taxon>
    </lineage>
</organism>
<dbReference type="Gene3D" id="3.40.50.12470">
    <property type="match status" value="1"/>
</dbReference>
<dbReference type="NCBIfam" id="NF006914">
    <property type="entry name" value="PRK09404.1"/>
    <property type="match status" value="1"/>
</dbReference>
<dbReference type="GO" id="GO:0045252">
    <property type="term" value="C:oxoglutarate dehydrogenase complex"/>
    <property type="evidence" value="ECO:0007669"/>
    <property type="project" value="TreeGrafter"/>
</dbReference>
<evidence type="ECO:0000256" key="3">
    <source>
        <dbReference type="ARBA" id="ARBA00006936"/>
    </source>
</evidence>
<evidence type="ECO:0000313" key="8">
    <source>
        <dbReference type="EMBL" id="ANK04682.1"/>
    </source>
</evidence>
<comment type="cofactor">
    <cofactor evidence="1">
        <name>thiamine diphosphate</name>
        <dbReference type="ChEBI" id="CHEBI:58937"/>
    </cofactor>
</comment>
<dbReference type="Gene3D" id="1.10.287.1150">
    <property type="entry name" value="TPP helical domain"/>
    <property type="match status" value="1"/>
</dbReference>
<dbReference type="SMART" id="SM00861">
    <property type="entry name" value="Transket_pyr"/>
    <property type="match status" value="1"/>
</dbReference>
<dbReference type="EC" id="1.2.4.2" evidence="4"/>
<dbReference type="InterPro" id="IPR042179">
    <property type="entry name" value="KGD_C_sf"/>
</dbReference>
<dbReference type="PIRSF" id="PIRSF000157">
    <property type="entry name" value="Oxoglu_dh_E1"/>
    <property type="match status" value="1"/>
</dbReference>
<dbReference type="PANTHER" id="PTHR23152:SF4">
    <property type="entry name" value="2-OXOADIPATE DEHYDROGENASE COMPLEX COMPONENT E1"/>
    <property type="match status" value="1"/>
</dbReference>
<dbReference type="InterPro" id="IPR031717">
    <property type="entry name" value="ODO-1/KGD_C"/>
</dbReference>
<sequence length="955" mass="107136">MSLFSPTFTSSLFYKFLKISVFNCWYGLCSNAAVYDHQEKNMENMTSPGTLLSGDNATWLEEYYQTWLRTPEQLPEDWRRFFLSPELTVQSVSGDNNISGATLKKQAAVIQLINAWRTQGHLRAKLDPLGLNPPADVPSLQPGFWGLSEEDLLQEFSVTFGAHTTQMPLKQLLNLLEQAWASSQAYELAHLENREEINWLLSRIESSNAPQADAQTCIARFEKLMAAETLERYLHTRYVGQKRFSLEGGESAIPALDTLTKRLRAQGVEEMVIGMAHRGRLNVLVNLLNKDPAQLFAEFEGKQTIGSGSGDVKYHMGYSSNLETPAGSLHVALAYNPSHLEIVNPVVLGQVRARQERRGEDGQAKVVGVLIHGDSALGGLGVNQTTFNLSQTQGYGTGGTLHLVINNQIGFTTSRLQDMRSSRYCTDIAKMVAAPIIHVNGDDVDAVCQVMELACEWRDTFRRDIIIDICCFRKHGHNESDEPRLTQPQMYQAVDAHPGTLARYGESLARRGLLTQAQQDEMTARYRDWLDSCQKREPQPLKPAIHSFSANWYGLTNPHWSAPVSTALPRQKLAAYGEIISTLPPDVVAHPTIKRQLALRQDMAAGTQPVDWGMAEMLAYASLVDAGVGVRLSGEDSGRGTFSHRHAVVHHQTEARRYLPLQHIRAGQASFDVYDSVLNEEALLAFEYGYSTSAPQQLVIWEAQFGDFANGAQVAIDQFISSGETKWDRYSGLTILLPHGYDGQGPEHSSARPERWLQLCAENNMQVVMPSESAQMFHLLRGQALRPMRKPLVIMMSKRLLRFKGAMSELCEFTDDAYKPVITDPQLHQSQKVKRVILCSGQVYYDVLEARKQREHEDEVAIVRLEQLYPFPVAELNDVLASWPNCCEWIWLQEEPENQGAWRQIRHELAALKINTPYWQYAGRPAAAAPATGYGRVHKQQIDEFLAAAFADIQP</sequence>
<keyword evidence="6" id="KW-0786">Thiamine pyrophosphate</keyword>
<evidence type="ECO:0000256" key="1">
    <source>
        <dbReference type="ARBA" id="ARBA00001964"/>
    </source>
</evidence>
<evidence type="ECO:0000256" key="5">
    <source>
        <dbReference type="ARBA" id="ARBA00023002"/>
    </source>
</evidence>
<evidence type="ECO:0000256" key="2">
    <source>
        <dbReference type="ARBA" id="ARBA00003906"/>
    </source>
</evidence>
<evidence type="ECO:0000259" key="7">
    <source>
        <dbReference type="SMART" id="SM00861"/>
    </source>
</evidence>
<dbReference type="InterPro" id="IPR011603">
    <property type="entry name" value="2oxoglutarate_DH_E1"/>
</dbReference>
<dbReference type="PATRIC" id="fig|941280.3.peg.3396"/>
<dbReference type="Proteomes" id="UP000183316">
    <property type="component" value="Chromosome"/>
</dbReference>
<dbReference type="Gene3D" id="3.40.50.970">
    <property type="match status" value="1"/>
</dbReference>
<dbReference type="Pfam" id="PF16870">
    <property type="entry name" value="OxoGdeHyase_C"/>
    <property type="match status" value="1"/>
</dbReference>
<dbReference type="PANTHER" id="PTHR23152">
    <property type="entry name" value="2-OXOGLUTARATE DEHYDROGENASE"/>
    <property type="match status" value="1"/>
</dbReference>
<evidence type="ECO:0000313" key="9">
    <source>
        <dbReference type="Proteomes" id="UP000183316"/>
    </source>
</evidence>
<reference evidence="8 9" key="1">
    <citation type="submission" date="2016-03" db="EMBL/GenBank/DDBJ databases">
        <title>Genome Sequence and Comparative Pathogenic Determinants of Uropathogenic Escherichia coli O25b:H4, a Clinical Isolate from Saudi Arabia.</title>
        <authorList>
            <person name="Alyamani E.A.J."/>
            <person name="Khiyami M.A."/>
            <person name="Booq R.Y."/>
            <person name="Bahwerth F.S."/>
            <person name="Vaisvil B."/>
            <person name="Schmitt D.P."/>
            <person name="Kapatral V."/>
        </authorList>
    </citation>
    <scope>NUCLEOTIDE SEQUENCE [LARGE SCALE GENOMIC DNA]</scope>
    <source>
        <strain evidence="8 9">O25b:H4</strain>
    </source>
</reference>
<comment type="function">
    <text evidence="2">E1 component of the 2-oxoglutarate dehydrogenase (OGDH) complex which catalyzes the decarboxylation of 2-oxoglutarate, the first step in the conversion of 2-oxoglutarate to succinyl-CoA and CO(2).</text>
</comment>
<protein>
    <recommendedName>
        <fullName evidence="4">oxoglutarate dehydrogenase (succinyl-transferring)</fullName>
        <ecNumber evidence="4">1.2.4.2</ecNumber>
    </recommendedName>
</protein>
<dbReference type="GO" id="GO:0004591">
    <property type="term" value="F:oxoglutarate dehydrogenase (succinyl-transferring) activity"/>
    <property type="evidence" value="ECO:0007669"/>
    <property type="project" value="UniProtKB-EC"/>
</dbReference>
<evidence type="ECO:0000256" key="6">
    <source>
        <dbReference type="ARBA" id="ARBA00023052"/>
    </source>
</evidence>
<dbReference type="InterPro" id="IPR032106">
    <property type="entry name" value="2-oxogl_dehyd_N"/>
</dbReference>
<dbReference type="InterPro" id="IPR001017">
    <property type="entry name" value="DH_E1"/>
</dbReference>
<keyword evidence="5 8" id="KW-0560">Oxidoreductase</keyword>
<gene>
    <name evidence="8" type="ORF">WLH_03421</name>
</gene>
<dbReference type="Gene3D" id="3.40.50.11610">
    <property type="entry name" value="Multifunctional 2-oxoglutarate metabolism enzyme, C-terminal domain"/>
    <property type="match status" value="1"/>
</dbReference>
<dbReference type="InterPro" id="IPR005475">
    <property type="entry name" value="Transketolase-like_Pyr-bd"/>
</dbReference>
<dbReference type="Pfam" id="PF16078">
    <property type="entry name" value="2-oxogl_dehyd_N"/>
    <property type="match status" value="1"/>
</dbReference>
<dbReference type="EMBL" id="CP015085">
    <property type="protein sequence ID" value="ANK04682.1"/>
    <property type="molecule type" value="Genomic_DNA"/>
</dbReference>
<dbReference type="NCBIfam" id="NF008907">
    <property type="entry name" value="PRK12270.1"/>
    <property type="match status" value="1"/>
</dbReference>
<comment type="similarity">
    <text evidence="3">Belongs to the alpha-ketoglutarate dehydrogenase family.</text>
</comment>
<dbReference type="SUPFAM" id="SSF52518">
    <property type="entry name" value="Thiamin diphosphate-binding fold (THDP-binding)"/>
    <property type="match status" value="2"/>
</dbReference>
<proteinExistence type="inferred from homology"/>
<dbReference type="Pfam" id="PF00676">
    <property type="entry name" value="E1_dh"/>
    <property type="match status" value="1"/>
</dbReference>
<dbReference type="GO" id="GO:0030976">
    <property type="term" value="F:thiamine pyrophosphate binding"/>
    <property type="evidence" value="ECO:0007669"/>
    <property type="project" value="InterPro"/>
</dbReference>
<dbReference type="GO" id="GO:0005829">
    <property type="term" value="C:cytosol"/>
    <property type="evidence" value="ECO:0007669"/>
    <property type="project" value="TreeGrafter"/>
</dbReference>
<dbReference type="AlphaFoldDB" id="A0A192CG10"/>
<accession>A0A192CG10</accession>
<name>A0A192CG10_ECO25</name>
<dbReference type="InterPro" id="IPR029061">
    <property type="entry name" value="THDP-binding"/>
</dbReference>
<evidence type="ECO:0000256" key="4">
    <source>
        <dbReference type="ARBA" id="ARBA00012280"/>
    </source>
</evidence>
<feature type="domain" description="Transketolase-like pyrimidine-binding" evidence="7">
    <location>
        <begin position="610"/>
        <end position="803"/>
    </location>
</feature>
<dbReference type="NCBIfam" id="TIGR00239">
    <property type="entry name" value="2oxo_dh_E1"/>
    <property type="match status" value="1"/>
</dbReference>
<dbReference type="Pfam" id="PF02779">
    <property type="entry name" value="Transket_pyr"/>
    <property type="match status" value="1"/>
</dbReference>
<dbReference type="GO" id="GO:0006099">
    <property type="term" value="P:tricarboxylic acid cycle"/>
    <property type="evidence" value="ECO:0007669"/>
    <property type="project" value="TreeGrafter"/>
</dbReference>